<accession>A0A0P9CTP4</accession>
<comment type="catalytic activity">
    <reaction evidence="6">
        <text>hydrogencarbonate + NH4(+) + 2 ATP = carbamoyl phosphate + 2 ADP + phosphate + 2 H(+)</text>
        <dbReference type="Rhea" id="RHEA:18029"/>
        <dbReference type="ChEBI" id="CHEBI:15378"/>
        <dbReference type="ChEBI" id="CHEBI:17544"/>
        <dbReference type="ChEBI" id="CHEBI:28938"/>
        <dbReference type="ChEBI" id="CHEBI:30616"/>
        <dbReference type="ChEBI" id="CHEBI:43474"/>
        <dbReference type="ChEBI" id="CHEBI:58228"/>
        <dbReference type="ChEBI" id="CHEBI:456216"/>
        <dbReference type="EC" id="6.3.4.16"/>
    </reaction>
</comment>
<dbReference type="FunFam" id="3.40.50.20:FF:000001">
    <property type="entry name" value="Carbamoyl-phosphate synthase large chain"/>
    <property type="match status" value="1"/>
</dbReference>
<gene>
    <name evidence="8" type="ORF">SE17_35010</name>
</gene>
<keyword evidence="1" id="KW-0436">Ligase</keyword>
<dbReference type="InterPro" id="IPR016185">
    <property type="entry name" value="PreATP-grasp_dom_sf"/>
</dbReference>
<dbReference type="GO" id="GO:0005737">
    <property type="term" value="C:cytoplasm"/>
    <property type="evidence" value="ECO:0007669"/>
    <property type="project" value="TreeGrafter"/>
</dbReference>
<sequence>MPKRTDIQSILIIGAGPIVIGQACEFDYSGVQACKVLRREGYRVILVNSNPATIMTDPQFADATYIEPLTP</sequence>
<dbReference type="Gene3D" id="3.40.50.20">
    <property type="match status" value="1"/>
</dbReference>
<evidence type="ECO:0000256" key="3">
    <source>
        <dbReference type="ARBA" id="ARBA00022741"/>
    </source>
</evidence>
<evidence type="ECO:0000256" key="5">
    <source>
        <dbReference type="ARBA" id="ARBA00022975"/>
    </source>
</evidence>
<dbReference type="GO" id="GO:0006221">
    <property type="term" value="P:pyrimidine nucleotide biosynthetic process"/>
    <property type="evidence" value="ECO:0007669"/>
    <property type="project" value="UniProtKB-KW"/>
</dbReference>
<dbReference type="Proteomes" id="UP000050509">
    <property type="component" value="Unassembled WGS sequence"/>
</dbReference>
<proteinExistence type="predicted"/>
<keyword evidence="9" id="KW-1185">Reference proteome</keyword>
<reference evidence="8 9" key="1">
    <citation type="submission" date="2015-09" db="EMBL/GenBank/DDBJ databases">
        <title>Draft genome sequence of Kouleothrix aurantiaca JCM 19913.</title>
        <authorList>
            <person name="Hemp J."/>
        </authorList>
    </citation>
    <scope>NUCLEOTIDE SEQUENCE [LARGE SCALE GENOMIC DNA]</scope>
    <source>
        <strain evidence="8 9">COM-B</strain>
    </source>
</reference>
<evidence type="ECO:0000256" key="1">
    <source>
        <dbReference type="ARBA" id="ARBA00022598"/>
    </source>
</evidence>
<evidence type="ECO:0000313" key="9">
    <source>
        <dbReference type="Proteomes" id="UP000050509"/>
    </source>
</evidence>
<dbReference type="InterPro" id="IPR058047">
    <property type="entry name" value="CPSase_preATP-grasp"/>
</dbReference>
<dbReference type="GO" id="GO:0046872">
    <property type="term" value="F:metal ion binding"/>
    <property type="evidence" value="ECO:0007669"/>
    <property type="project" value="UniProtKB-KW"/>
</dbReference>
<keyword evidence="5" id="KW-0665">Pyrimidine biosynthesis</keyword>
<dbReference type="InterPro" id="IPR005483">
    <property type="entry name" value="CPSase_dom"/>
</dbReference>
<dbReference type="GO" id="GO:0005524">
    <property type="term" value="F:ATP binding"/>
    <property type="evidence" value="ECO:0007669"/>
    <property type="project" value="UniProtKB-KW"/>
</dbReference>
<dbReference type="AlphaFoldDB" id="A0A0P9CTP4"/>
<evidence type="ECO:0000256" key="4">
    <source>
        <dbReference type="ARBA" id="ARBA00022840"/>
    </source>
</evidence>
<evidence type="ECO:0000313" key="8">
    <source>
        <dbReference type="EMBL" id="KPV49012.1"/>
    </source>
</evidence>
<evidence type="ECO:0000259" key="7">
    <source>
        <dbReference type="Pfam" id="PF25596"/>
    </source>
</evidence>
<evidence type="ECO:0000256" key="6">
    <source>
        <dbReference type="ARBA" id="ARBA00047359"/>
    </source>
</evidence>
<feature type="non-terminal residue" evidence="8">
    <location>
        <position position="71"/>
    </location>
</feature>
<dbReference type="GO" id="GO:0006541">
    <property type="term" value="P:glutamine metabolic process"/>
    <property type="evidence" value="ECO:0007669"/>
    <property type="project" value="TreeGrafter"/>
</dbReference>
<dbReference type="PROSITE" id="PS51257">
    <property type="entry name" value="PROKAR_LIPOPROTEIN"/>
    <property type="match status" value="1"/>
</dbReference>
<dbReference type="PANTHER" id="PTHR11405:SF53">
    <property type="entry name" value="CARBAMOYL-PHOSPHATE SYNTHASE [AMMONIA], MITOCHONDRIAL"/>
    <property type="match status" value="1"/>
</dbReference>
<feature type="domain" description="Carbamoyl phosphate synthase preATP-grasp" evidence="7">
    <location>
        <begin position="7"/>
        <end position="70"/>
    </location>
</feature>
<keyword evidence="3" id="KW-0547">Nucleotide-binding</keyword>
<organism evidence="8 9">
    <name type="scientific">Kouleothrix aurantiaca</name>
    <dbReference type="NCBI Taxonomy" id="186479"/>
    <lineage>
        <taxon>Bacteria</taxon>
        <taxon>Bacillati</taxon>
        <taxon>Chloroflexota</taxon>
        <taxon>Chloroflexia</taxon>
        <taxon>Chloroflexales</taxon>
        <taxon>Roseiflexineae</taxon>
        <taxon>Roseiflexaceae</taxon>
        <taxon>Kouleothrix</taxon>
    </lineage>
</organism>
<evidence type="ECO:0000256" key="2">
    <source>
        <dbReference type="ARBA" id="ARBA00022723"/>
    </source>
</evidence>
<dbReference type="PATRIC" id="fig|186479.3.peg.4386"/>
<dbReference type="GO" id="GO:0004088">
    <property type="term" value="F:carbamoyl-phosphate synthase (glutamine-hydrolyzing) activity"/>
    <property type="evidence" value="ECO:0007669"/>
    <property type="project" value="TreeGrafter"/>
</dbReference>
<keyword evidence="2" id="KW-0479">Metal-binding</keyword>
<dbReference type="Pfam" id="PF25596">
    <property type="entry name" value="CPSase_L_D1"/>
    <property type="match status" value="1"/>
</dbReference>
<name>A0A0P9CTP4_9CHLR</name>
<keyword evidence="4" id="KW-0067">ATP-binding</keyword>
<dbReference type="EMBL" id="LJCR01002253">
    <property type="protein sequence ID" value="KPV49012.1"/>
    <property type="molecule type" value="Genomic_DNA"/>
</dbReference>
<dbReference type="GO" id="GO:0004087">
    <property type="term" value="F:carbamoyl-phosphate synthase (ammonia) activity"/>
    <property type="evidence" value="ECO:0007669"/>
    <property type="project" value="UniProtKB-EC"/>
</dbReference>
<comment type="caution">
    <text evidence="8">The sequence shown here is derived from an EMBL/GenBank/DDBJ whole genome shotgun (WGS) entry which is preliminary data.</text>
</comment>
<dbReference type="PANTHER" id="PTHR11405">
    <property type="entry name" value="CARBAMOYLTRANSFERASE FAMILY MEMBER"/>
    <property type="match status" value="1"/>
</dbReference>
<dbReference type="PRINTS" id="PR00098">
    <property type="entry name" value="CPSASE"/>
</dbReference>
<dbReference type="SUPFAM" id="SSF52440">
    <property type="entry name" value="PreATP-grasp domain"/>
    <property type="match status" value="1"/>
</dbReference>
<protein>
    <recommendedName>
        <fullName evidence="7">Carbamoyl phosphate synthase preATP-grasp domain-containing protein</fullName>
    </recommendedName>
</protein>